<reference evidence="1 2" key="1">
    <citation type="submission" date="2016-06" db="EMBL/GenBank/DDBJ databases">
        <title>Complete genome sequence of a saline-alkali tolerant type strain Dietzia timorensis ID05-A0528T.</title>
        <authorList>
            <person name="Wu X."/>
        </authorList>
    </citation>
    <scope>NUCLEOTIDE SEQUENCE [LARGE SCALE GENOMIC DNA]</scope>
    <source>
        <strain evidence="1 2">ID05-A0528</strain>
    </source>
</reference>
<organism evidence="1 2">
    <name type="scientific">Dietzia timorensis</name>
    <dbReference type="NCBI Taxonomy" id="499555"/>
    <lineage>
        <taxon>Bacteria</taxon>
        <taxon>Bacillati</taxon>
        <taxon>Actinomycetota</taxon>
        <taxon>Actinomycetes</taxon>
        <taxon>Mycobacteriales</taxon>
        <taxon>Dietziaceae</taxon>
        <taxon>Dietzia</taxon>
    </lineage>
</organism>
<dbReference type="RefSeq" id="WP_067473799.1">
    <property type="nucleotide sequence ID" value="NZ_CP015961.1"/>
</dbReference>
<dbReference type="SUPFAM" id="SSF46785">
    <property type="entry name" value="Winged helix' DNA-binding domain"/>
    <property type="match status" value="1"/>
</dbReference>
<accession>A0A173LHU8</accession>
<evidence type="ECO:0000313" key="1">
    <source>
        <dbReference type="EMBL" id="ANI90867.1"/>
    </source>
</evidence>
<dbReference type="STRING" id="499555.BJL86_0056"/>
<gene>
    <name evidence="1" type="ORF">BJL86_0056</name>
</gene>
<evidence type="ECO:0000313" key="2">
    <source>
        <dbReference type="Proteomes" id="UP000186104"/>
    </source>
</evidence>
<dbReference type="OrthoDB" id="121143at2"/>
<evidence type="ECO:0008006" key="3">
    <source>
        <dbReference type="Google" id="ProtNLM"/>
    </source>
</evidence>
<protein>
    <recommendedName>
        <fullName evidence="3">ASCH domain-containing protein</fullName>
    </recommendedName>
</protein>
<dbReference type="Proteomes" id="UP000186104">
    <property type="component" value="Chromosome"/>
</dbReference>
<proteinExistence type="predicted"/>
<name>A0A173LHU8_9ACTN</name>
<dbReference type="EMBL" id="CP015961">
    <property type="protein sequence ID" value="ANI90867.1"/>
    <property type="molecule type" value="Genomic_DNA"/>
</dbReference>
<dbReference type="KEGG" id="dtm:BJL86_0056"/>
<sequence length="195" mass="21164">MILANRIAHDVAAGKVTVAYRRWKHPRVKPGSTFRTVAGIVRVEAIDQADPEQINTAAAQDAGYATPDELLATIGDHAGPLWCITLAWAGPDPREARAANTELSPSDITDIDVLLDRIDARAPWARTTLGRIAANPGITAAQLADGLPLGKDALKRRIRTLKEHGLTRSLRVGYELSERGHAYLGVTHRQEGRCI</sequence>
<keyword evidence="2" id="KW-1185">Reference proteome</keyword>
<dbReference type="InterPro" id="IPR036390">
    <property type="entry name" value="WH_DNA-bd_sf"/>
</dbReference>
<dbReference type="AlphaFoldDB" id="A0A173LHU8"/>